<dbReference type="AlphaFoldDB" id="A0A4Y2LEU5"/>
<proteinExistence type="predicted"/>
<dbReference type="Proteomes" id="UP000499080">
    <property type="component" value="Unassembled WGS sequence"/>
</dbReference>
<keyword evidence="3" id="KW-1185">Reference proteome</keyword>
<feature type="region of interest" description="Disordered" evidence="1">
    <location>
        <begin position="1"/>
        <end position="21"/>
    </location>
</feature>
<gene>
    <name evidence="2" type="ORF">AVEN_176979_1</name>
</gene>
<evidence type="ECO:0000313" key="2">
    <source>
        <dbReference type="EMBL" id="GBN12670.1"/>
    </source>
</evidence>
<comment type="caution">
    <text evidence="2">The sequence shown here is derived from an EMBL/GenBank/DDBJ whole genome shotgun (WGS) entry which is preliminary data.</text>
</comment>
<accession>A0A4Y2LEU5</accession>
<sequence length="102" mass="11476">MAQGEKEGLVFPTRHTNTKKKRMGVGIKSMVRSISVVSVTTMGVGRWNSKGCQTRVKWFIVRRQKEEVSLAADRGVRDTGEGKRKATKGVIEKNLLIKFKEL</sequence>
<evidence type="ECO:0000313" key="3">
    <source>
        <dbReference type="Proteomes" id="UP000499080"/>
    </source>
</evidence>
<evidence type="ECO:0000256" key="1">
    <source>
        <dbReference type="SAM" id="MobiDB-lite"/>
    </source>
</evidence>
<protein>
    <submittedName>
        <fullName evidence="2">Uncharacterized protein</fullName>
    </submittedName>
</protein>
<reference evidence="2 3" key="1">
    <citation type="journal article" date="2019" name="Sci. Rep.">
        <title>Orb-weaving spider Araneus ventricosus genome elucidates the spidroin gene catalogue.</title>
        <authorList>
            <person name="Kono N."/>
            <person name="Nakamura H."/>
            <person name="Ohtoshi R."/>
            <person name="Moran D.A.P."/>
            <person name="Shinohara A."/>
            <person name="Yoshida Y."/>
            <person name="Fujiwara M."/>
            <person name="Mori M."/>
            <person name="Tomita M."/>
            <person name="Arakawa K."/>
        </authorList>
    </citation>
    <scope>NUCLEOTIDE SEQUENCE [LARGE SCALE GENOMIC DNA]</scope>
</reference>
<name>A0A4Y2LEU5_ARAVE</name>
<dbReference type="EMBL" id="BGPR01005704">
    <property type="protein sequence ID" value="GBN12670.1"/>
    <property type="molecule type" value="Genomic_DNA"/>
</dbReference>
<organism evidence="2 3">
    <name type="scientific">Araneus ventricosus</name>
    <name type="common">Orbweaver spider</name>
    <name type="synonym">Epeira ventricosa</name>
    <dbReference type="NCBI Taxonomy" id="182803"/>
    <lineage>
        <taxon>Eukaryota</taxon>
        <taxon>Metazoa</taxon>
        <taxon>Ecdysozoa</taxon>
        <taxon>Arthropoda</taxon>
        <taxon>Chelicerata</taxon>
        <taxon>Arachnida</taxon>
        <taxon>Araneae</taxon>
        <taxon>Araneomorphae</taxon>
        <taxon>Entelegynae</taxon>
        <taxon>Araneoidea</taxon>
        <taxon>Araneidae</taxon>
        <taxon>Araneus</taxon>
    </lineage>
</organism>